<protein>
    <submittedName>
        <fullName evidence="2">Uncharacterized protein</fullName>
    </submittedName>
</protein>
<dbReference type="EMBL" id="CAKJTI010000018">
    <property type="protein sequence ID" value="CAG9613851.1"/>
    <property type="molecule type" value="Genomic_DNA"/>
</dbReference>
<keyword evidence="3" id="KW-1185">Reference proteome</keyword>
<gene>
    <name evidence="2" type="ORF">BACCIP111899_03071</name>
</gene>
<keyword evidence="1" id="KW-1133">Transmembrane helix</keyword>
<organism evidence="2 3">
    <name type="scientific">Bacillus rhizoplanae</name>
    <dbReference type="NCBI Taxonomy" id="2880966"/>
    <lineage>
        <taxon>Bacteria</taxon>
        <taxon>Bacillati</taxon>
        <taxon>Bacillota</taxon>
        <taxon>Bacilli</taxon>
        <taxon>Bacillales</taxon>
        <taxon>Bacillaceae</taxon>
        <taxon>Bacillus</taxon>
    </lineage>
</organism>
<evidence type="ECO:0000313" key="3">
    <source>
        <dbReference type="Proteomes" id="UP000789423"/>
    </source>
</evidence>
<proteinExistence type="predicted"/>
<name>A0ABN8A4K5_9BACI</name>
<evidence type="ECO:0000313" key="2">
    <source>
        <dbReference type="EMBL" id="CAG9613851.1"/>
    </source>
</evidence>
<comment type="caution">
    <text evidence="2">The sequence shown here is derived from an EMBL/GenBank/DDBJ whole genome shotgun (WGS) entry which is preliminary data.</text>
</comment>
<sequence length="73" mass="8487">MKKAIMMIVSSVVIFHRVNHEINKTKTRYLEALRISRLYFVLLQIAVVQFFYNMNSSSCVPTPVMLPPSNTRI</sequence>
<feature type="transmembrane region" description="Helical" evidence="1">
    <location>
        <begin position="35"/>
        <end position="52"/>
    </location>
</feature>
<accession>A0ABN8A4K5</accession>
<dbReference type="Proteomes" id="UP000789423">
    <property type="component" value="Unassembled WGS sequence"/>
</dbReference>
<reference evidence="2 3" key="1">
    <citation type="submission" date="2021-10" db="EMBL/GenBank/DDBJ databases">
        <authorList>
            <person name="Criscuolo A."/>
        </authorList>
    </citation>
    <scope>NUCLEOTIDE SEQUENCE [LARGE SCALE GENOMIC DNA]</scope>
    <source>
        <strain evidence="3">CIP 111899</strain>
    </source>
</reference>
<keyword evidence="1" id="KW-0812">Transmembrane</keyword>
<keyword evidence="1" id="KW-0472">Membrane</keyword>
<evidence type="ECO:0000256" key="1">
    <source>
        <dbReference type="SAM" id="Phobius"/>
    </source>
</evidence>